<evidence type="ECO:0000256" key="4">
    <source>
        <dbReference type="ARBA" id="ARBA00022946"/>
    </source>
</evidence>
<keyword evidence="3" id="KW-0679">Respiratory chain</keyword>
<dbReference type="Gene3D" id="3.30.160.190">
    <property type="entry name" value="atu1810 like domain"/>
    <property type="match status" value="1"/>
</dbReference>
<keyword evidence="2" id="KW-0813">Transport</keyword>
<dbReference type="GO" id="GO:0016020">
    <property type="term" value="C:membrane"/>
    <property type="evidence" value="ECO:0007669"/>
    <property type="project" value="UniProtKB-SubCell"/>
</dbReference>
<dbReference type="OrthoDB" id="9799572at2"/>
<evidence type="ECO:0000256" key="2">
    <source>
        <dbReference type="ARBA" id="ARBA00022448"/>
    </source>
</evidence>
<evidence type="ECO:0000313" key="8">
    <source>
        <dbReference type="Proteomes" id="UP000241762"/>
    </source>
</evidence>
<proteinExistence type="predicted"/>
<organism evidence="7 8">
    <name type="scientific">Candidatus Phycorickettsia trachydisci</name>
    <dbReference type="NCBI Taxonomy" id="2115978"/>
    <lineage>
        <taxon>Bacteria</taxon>
        <taxon>Pseudomonadati</taxon>
        <taxon>Pseudomonadota</taxon>
        <taxon>Alphaproteobacteria</taxon>
        <taxon>Rickettsiales</taxon>
        <taxon>Rickettsiaceae</taxon>
        <taxon>Candidatus Phycorickettsia</taxon>
    </lineage>
</organism>
<dbReference type="InterPro" id="IPR006885">
    <property type="entry name" value="NADH_UbQ_FeS_4_mit-like"/>
</dbReference>
<evidence type="ECO:0000256" key="5">
    <source>
        <dbReference type="ARBA" id="ARBA00022982"/>
    </source>
</evidence>
<dbReference type="KEGG" id="ptc:phytr_12450"/>
<gene>
    <name evidence="7" type="ORF">phytr_12450</name>
</gene>
<dbReference type="EMBL" id="CP027845">
    <property type="protein sequence ID" value="AVP88169.1"/>
    <property type="molecule type" value="Genomic_DNA"/>
</dbReference>
<sequence>MKAVILQPSKCVTQSGRAFKKYLLVAVESKEQRYQEIHHQWTGCSDPVAQIKMQFDTLDDAINFAKQNNIEYEYIKATLPKPRKKSYASNFIVST</sequence>
<dbReference type="InterPro" id="IPR038532">
    <property type="entry name" value="NDUFS4-like_sf"/>
</dbReference>
<keyword evidence="7" id="KW-0830">Ubiquinone</keyword>
<evidence type="ECO:0000256" key="6">
    <source>
        <dbReference type="ARBA" id="ARBA00023136"/>
    </source>
</evidence>
<name>A0A2P1PA85_9RICK</name>
<keyword evidence="8" id="KW-1185">Reference proteome</keyword>
<keyword evidence="5" id="KW-0249">Electron transport</keyword>
<comment type="subcellular location">
    <subcellularLocation>
        <location evidence="1">Membrane</location>
    </subcellularLocation>
</comment>
<evidence type="ECO:0000256" key="3">
    <source>
        <dbReference type="ARBA" id="ARBA00022660"/>
    </source>
</evidence>
<keyword evidence="4" id="KW-0809">Transit peptide</keyword>
<evidence type="ECO:0000256" key="1">
    <source>
        <dbReference type="ARBA" id="ARBA00004370"/>
    </source>
</evidence>
<protein>
    <submittedName>
        <fullName evidence="7">NADH dehydrogenase ubiquinone iron-sulfur protein 4</fullName>
    </submittedName>
</protein>
<reference evidence="7 8" key="1">
    <citation type="submission" date="2018-03" db="EMBL/GenBank/DDBJ databases">
        <title>A gene transfer event suggests a long-term partnership between eustigmatophyte algae and a novel lineage of endosymbiotic bacteria.</title>
        <authorList>
            <person name="Yurchenko T."/>
            <person name="Sevcikova T."/>
            <person name="Pribyl P."/>
            <person name="El Karkouri K."/>
            <person name="Klimes V."/>
            <person name="Amaral R."/>
            <person name="Zbrankova V."/>
            <person name="Kim E."/>
            <person name="Raoult D."/>
            <person name="Santos L.M.A."/>
            <person name="Elias M."/>
        </authorList>
    </citation>
    <scope>NUCLEOTIDE SEQUENCE [LARGE SCALE GENOMIC DNA]</scope>
    <source>
        <strain evidence="7">CCALA 838</strain>
    </source>
</reference>
<accession>A0A2P1PA85</accession>
<dbReference type="RefSeq" id="WP_106874982.1">
    <property type="nucleotide sequence ID" value="NZ_CP027845.1"/>
</dbReference>
<evidence type="ECO:0000313" key="7">
    <source>
        <dbReference type="EMBL" id="AVP88169.1"/>
    </source>
</evidence>
<dbReference type="GO" id="GO:0022900">
    <property type="term" value="P:electron transport chain"/>
    <property type="evidence" value="ECO:0007669"/>
    <property type="project" value="InterPro"/>
</dbReference>
<keyword evidence="6" id="KW-0472">Membrane</keyword>
<dbReference type="AlphaFoldDB" id="A0A2P1PA85"/>
<dbReference type="Proteomes" id="UP000241762">
    <property type="component" value="Chromosome"/>
</dbReference>
<dbReference type="Pfam" id="PF04800">
    <property type="entry name" value="NDUS4"/>
    <property type="match status" value="1"/>
</dbReference>